<evidence type="ECO:0000256" key="12">
    <source>
        <dbReference type="ARBA" id="ARBA00023027"/>
    </source>
</evidence>
<name>A0A6F8AY68_9HYME</name>
<reference evidence="20" key="1">
    <citation type="submission" date="2015-06" db="EMBL/GenBank/DDBJ databases">
        <title>Microgaster sinicus mitochondrion, partial genome.</title>
        <authorList>
            <person name="Song S.N."/>
            <person name="Chen X.X."/>
        </authorList>
    </citation>
    <scope>NUCLEOTIDE SEQUENCE</scope>
</reference>
<feature type="transmembrane region" description="Helical" evidence="17">
    <location>
        <begin position="86"/>
        <end position="106"/>
    </location>
</feature>
<keyword evidence="11 17" id="KW-1133">Transmembrane helix</keyword>
<feature type="transmembrane region" description="Helical" evidence="17">
    <location>
        <begin position="21"/>
        <end position="41"/>
    </location>
</feature>
<dbReference type="GO" id="GO:0008137">
    <property type="term" value="F:NADH dehydrogenase (ubiquinone) activity"/>
    <property type="evidence" value="ECO:0007669"/>
    <property type="project" value="UniProtKB-UniRule"/>
</dbReference>
<feature type="transmembrane region" description="Helical" evidence="17">
    <location>
        <begin position="348"/>
        <end position="366"/>
    </location>
</feature>
<dbReference type="Pfam" id="PF01059">
    <property type="entry name" value="Oxidored_q5_N"/>
    <property type="match status" value="1"/>
</dbReference>
<keyword evidence="7 17" id="KW-0679">Respiratory chain</keyword>
<evidence type="ECO:0000256" key="17">
    <source>
        <dbReference type="RuleBase" id="RU003297"/>
    </source>
</evidence>
<evidence type="ECO:0000256" key="14">
    <source>
        <dbReference type="ARBA" id="ARBA00023128"/>
    </source>
</evidence>
<comment type="similarity">
    <text evidence="3 17">Belongs to the complex I subunit 4 family.</text>
</comment>
<feature type="transmembrane region" description="Helical" evidence="17">
    <location>
        <begin position="221"/>
        <end position="241"/>
    </location>
</feature>
<feature type="transmembrane region" description="Helical" evidence="17">
    <location>
        <begin position="427"/>
        <end position="450"/>
    </location>
</feature>
<evidence type="ECO:0000256" key="15">
    <source>
        <dbReference type="ARBA" id="ARBA00023136"/>
    </source>
</evidence>
<dbReference type="EMBL" id="KT215856">
    <property type="protein sequence ID" value="APF47554.1"/>
    <property type="molecule type" value="Genomic_DNA"/>
</dbReference>
<evidence type="ECO:0000256" key="4">
    <source>
        <dbReference type="ARBA" id="ARBA00012944"/>
    </source>
</evidence>
<comment type="function">
    <text evidence="1">Core subunit of the mitochondrial membrane respiratory chain NADH dehydrogenase (Complex I) that is believed to belong to the minimal assembly required for catalysis. Complex I functions in the transfer of electrons from NADH to the respiratory chain. The immediate electron acceptor for the enzyme is believed to be ubiquinone.</text>
</comment>
<evidence type="ECO:0000256" key="1">
    <source>
        <dbReference type="ARBA" id="ARBA00003257"/>
    </source>
</evidence>
<feature type="transmembrane region" description="Helical" evidence="17">
    <location>
        <begin position="47"/>
        <end position="74"/>
    </location>
</feature>
<evidence type="ECO:0000259" key="18">
    <source>
        <dbReference type="Pfam" id="PF00361"/>
    </source>
</evidence>
<evidence type="ECO:0000259" key="19">
    <source>
        <dbReference type="Pfam" id="PF01059"/>
    </source>
</evidence>
<dbReference type="AlphaFoldDB" id="A0A6F8AY68"/>
<evidence type="ECO:0000256" key="3">
    <source>
        <dbReference type="ARBA" id="ARBA00009025"/>
    </source>
</evidence>
<protein>
    <recommendedName>
        <fullName evidence="5 17">NADH-ubiquinone oxidoreductase chain 4</fullName>
        <ecNumber evidence="4 17">7.1.1.2</ecNumber>
    </recommendedName>
</protein>
<keyword evidence="13 17" id="KW-0830">Ubiquinone</keyword>
<dbReference type="GO" id="GO:0048039">
    <property type="term" value="F:ubiquinone binding"/>
    <property type="evidence" value="ECO:0007669"/>
    <property type="project" value="TreeGrafter"/>
</dbReference>
<comment type="subcellular location">
    <subcellularLocation>
        <location evidence="2 17">Mitochondrion membrane</location>
        <topology evidence="2 17">Multi-pass membrane protein</topology>
    </subcellularLocation>
</comment>
<feature type="transmembrane region" description="Helical" evidence="17">
    <location>
        <begin position="277"/>
        <end position="300"/>
    </location>
</feature>
<feature type="transmembrane region" description="Helical" evidence="17">
    <location>
        <begin position="186"/>
        <end position="209"/>
    </location>
</feature>
<keyword evidence="9" id="KW-1278">Translocase</keyword>
<evidence type="ECO:0000256" key="10">
    <source>
        <dbReference type="ARBA" id="ARBA00022982"/>
    </source>
</evidence>
<keyword evidence="12 17" id="KW-0520">NAD</keyword>
<dbReference type="InterPro" id="IPR001750">
    <property type="entry name" value="ND/Mrp_TM"/>
</dbReference>
<sequence length="460" mass="54521">MLKLMIMMIFMNLLNKKKYLILFNHLILLMILFSILMKMNLNNFFNFIFYMFSFDFISYSLIILSFWIIIFSYLANIKFLKNKFKMYFIFLMNNLLILLTLCFLSMNLMSFYIFFESSIIPIMLLIMGWGLQINRLQASMYLLLYTLFGSLPLLLMMMMIYKNFNSLMFLFLNFKTNFMMNNLNNFMFFLMLIIAFLIKMPMYFLHLWLPKAHVEAPICGSMILAGIMLKLGSYGLIRMMIMLKLIFLNFNIFLINISMIGGIYASILCLNINDFKIIVAYSSIVHMSSLMSSMLTMNYWGYIGSYIMMIAHGLCSSSMFFLVNLNYERTHSRSTNINKGMINILSPLSLWWFLISIINMSAPPSMNLISEIMIFNSLINWSNIMIFYFICLTFLSSCYSIFLFSFSQHGKLIMNLFNFKMINCLEYFILIMHWLPLNLIILNLNLIFYLKNYFNINLMN</sequence>
<dbReference type="Pfam" id="PF00361">
    <property type="entry name" value="Proton_antipo_M"/>
    <property type="match status" value="1"/>
</dbReference>
<feature type="transmembrane region" description="Helical" evidence="17">
    <location>
        <begin position="247"/>
        <end position="270"/>
    </location>
</feature>
<feature type="transmembrane region" description="Helical" evidence="17">
    <location>
        <begin position="386"/>
        <end position="406"/>
    </location>
</feature>
<keyword evidence="8 17" id="KW-0812">Transmembrane</keyword>
<comment type="catalytic activity">
    <reaction evidence="16 17">
        <text>a ubiquinone + NADH + 5 H(+)(in) = a ubiquinol + NAD(+) + 4 H(+)(out)</text>
        <dbReference type="Rhea" id="RHEA:29091"/>
        <dbReference type="Rhea" id="RHEA-COMP:9565"/>
        <dbReference type="Rhea" id="RHEA-COMP:9566"/>
        <dbReference type="ChEBI" id="CHEBI:15378"/>
        <dbReference type="ChEBI" id="CHEBI:16389"/>
        <dbReference type="ChEBI" id="CHEBI:17976"/>
        <dbReference type="ChEBI" id="CHEBI:57540"/>
        <dbReference type="ChEBI" id="CHEBI:57945"/>
        <dbReference type="EC" id="7.1.1.2"/>
    </reaction>
</comment>
<evidence type="ECO:0000256" key="9">
    <source>
        <dbReference type="ARBA" id="ARBA00022967"/>
    </source>
</evidence>
<evidence type="ECO:0000256" key="11">
    <source>
        <dbReference type="ARBA" id="ARBA00022989"/>
    </source>
</evidence>
<evidence type="ECO:0000313" key="20">
    <source>
        <dbReference type="EMBL" id="APF47554.1"/>
    </source>
</evidence>
<dbReference type="InterPro" id="IPR003918">
    <property type="entry name" value="NADH_UbQ_OxRdtase"/>
</dbReference>
<evidence type="ECO:0000256" key="6">
    <source>
        <dbReference type="ARBA" id="ARBA00022448"/>
    </source>
</evidence>
<dbReference type="InterPro" id="IPR000260">
    <property type="entry name" value="NADH4_N"/>
</dbReference>
<organism evidence="20">
    <name type="scientific">Hygroplitis sinica</name>
    <dbReference type="NCBI Taxonomy" id="1917810"/>
    <lineage>
        <taxon>Eukaryota</taxon>
        <taxon>Metazoa</taxon>
        <taxon>Ecdysozoa</taxon>
        <taxon>Arthropoda</taxon>
        <taxon>Hexapoda</taxon>
        <taxon>Insecta</taxon>
        <taxon>Pterygota</taxon>
        <taxon>Neoptera</taxon>
        <taxon>Endopterygota</taxon>
        <taxon>Hymenoptera</taxon>
        <taxon>Apocrita</taxon>
        <taxon>Ichneumonoidea</taxon>
        <taxon>Braconidae</taxon>
        <taxon>Microgastrinae</taxon>
        <taxon>Hygroplitis</taxon>
    </lineage>
</organism>
<dbReference type="PANTHER" id="PTHR43507:SF20">
    <property type="entry name" value="NADH-UBIQUINONE OXIDOREDUCTASE CHAIN 4"/>
    <property type="match status" value="1"/>
</dbReference>
<accession>A0A6F8AY68</accession>
<evidence type="ECO:0000256" key="13">
    <source>
        <dbReference type="ARBA" id="ARBA00023075"/>
    </source>
</evidence>
<feature type="domain" description="NADH:quinone oxidoreductase/Mrp antiporter transmembrane" evidence="18">
    <location>
        <begin position="105"/>
        <end position="396"/>
    </location>
</feature>
<gene>
    <name evidence="20" type="primary">ND4</name>
</gene>
<dbReference type="EC" id="7.1.1.2" evidence="4 17"/>
<evidence type="ECO:0000256" key="2">
    <source>
        <dbReference type="ARBA" id="ARBA00004225"/>
    </source>
</evidence>
<comment type="function">
    <text evidence="17">Core subunit of the mitochondrial membrane respiratory chain NADH dehydrogenase (Complex I) which catalyzes electron transfer from NADH through the respiratory chain, using ubiquinone as an electron acceptor. Essential for the catalytic activity and assembly of complex I.</text>
</comment>
<proteinExistence type="inferred from homology"/>
<keyword evidence="15 17" id="KW-0472">Membrane</keyword>
<keyword evidence="14 17" id="KW-0496">Mitochondrion</keyword>
<keyword evidence="6 17" id="KW-0813">Transport</keyword>
<evidence type="ECO:0000256" key="8">
    <source>
        <dbReference type="ARBA" id="ARBA00022692"/>
    </source>
</evidence>
<feature type="domain" description="NADH:ubiquinone oxidoreductase chain 4 N-terminal" evidence="19">
    <location>
        <begin position="1"/>
        <end position="101"/>
    </location>
</feature>
<dbReference type="PANTHER" id="PTHR43507">
    <property type="entry name" value="NADH-UBIQUINONE OXIDOREDUCTASE CHAIN 4"/>
    <property type="match status" value="1"/>
</dbReference>
<feature type="transmembrane region" description="Helical" evidence="17">
    <location>
        <begin position="112"/>
        <end position="130"/>
    </location>
</feature>
<evidence type="ECO:0000256" key="5">
    <source>
        <dbReference type="ARBA" id="ARBA00021006"/>
    </source>
</evidence>
<dbReference type="GO" id="GO:0015990">
    <property type="term" value="P:electron transport coupled proton transport"/>
    <property type="evidence" value="ECO:0007669"/>
    <property type="project" value="TreeGrafter"/>
</dbReference>
<dbReference type="GO" id="GO:0031966">
    <property type="term" value="C:mitochondrial membrane"/>
    <property type="evidence" value="ECO:0007669"/>
    <property type="project" value="UniProtKB-SubCell"/>
</dbReference>
<evidence type="ECO:0000256" key="16">
    <source>
        <dbReference type="ARBA" id="ARBA00049551"/>
    </source>
</evidence>
<evidence type="ECO:0000256" key="7">
    <source>
        <dbReference type="ARBA" id="ARBA00022660"/>
    </source>
</evidence>
<dbReference type="PRINTS" id="PR01437">
    <property type="entry name" value="NUOXDRDTASE4"/>
</dbReference>
<dbReference type="GO" id="GO:0042773">
    <property type="term" value="P:ATP synthesis coupled electron transport"/>
    <property type="evidence" value="ECO:0007669"/>
    <property type="project" value="InterPro"/>
</dbReference>
<dbReference type="GO" id="GO:0003954">
    <property type="term" value="F:NADH dehydrogenase activity"/>
    <property type="evidence" value="ECO:0007669"/>
    <property type="project" value="TreeGrafter"/>
</dbReference>
<keyword evidence="10 17" id="KW-0249">Electron transport</keyword>
<geneLocation type="mitochondrion" evidence="20"/>
<feature type="transmembrane region" description="Helical" evidence="17">
    <location>
        <begin position="306"/>
        <end position="327"/>
    </location>
</feature>
<feature type="transmembrane region" description="Helical" evidence="17">
    <location>
        <begin position="142"/>
        <end position="161"/>
    </location>
</feature>